<dbReference type="EMBL" id="CDMZ01004173">
    <property type="protein sequence ID" value="CEM48876.1"/>
    <property type="molecule type" value="Genomic_DNA"/>
</dbReference>
<sequence>MYRLVVFCAFLGTSLLRELPGVSAAWLKEPSLSEDQGLTFLQQRRTFTHSLRSPAHHAFKAWSNKTREYTNDPRTLDLLVNVIDREDIEQGEVHLSHNVANYGFSFFFVGNTESDQYEEALDTTLTTYKAATNIYQFRDAQAWANANLFPHIASMITANVAGVDRVELIGSTLWNTNANLVWDQQDAEKYVKRRISKRFPQENWLSYKSPKFRLQKRKDAATVFCNILNKTCYAHACPKDRERIANPHTVTCPDDGGCTDNLCCKAPLKGLKKFGKYMQDFCGTNDDNLVPASCTISGRNAVPSFPALHVDHFHSLTMELDLGYLGIMDRDTNWLSNDPVYFYKGTERKGYPPAYRVTRQAPSRLEFHRQSHTVYKVSIVEMKKGDFIFFETLKAMLGALSVVDDDYQRCPSKCCNSIKFRFITLEERVFLLMDEHDKQLMHIPKDTDMDTKLEQTPEDIVNSNSKKGDDTTTDESVKTTGVTGSDDVGNDDVNDFAQLASSQVAHTHHAQAVARHQKQTQRESGWRPPTVASEVQTSE</sequence>
<dbReference type="AlphaFoldDB" id="A0A0G4HWL8"/>
<dbReference type="PhylomeDB" id="A0A0G4HWL8"/>
<evidence type="ECO:0000256" key="2">
    <source>
        <dbReference type="SAM" id="SignalP"/>
    </source>
</evidence>
<gene>
    <name evidence="3" type="ORF">Cvel_32721</name>
</gene>
<feature type="region of interest" description="Disordered" evidence="1">
    <location>
        <begin position="457"/>
        <end position="539"/>
    </location>
</feature>
<proteinExistence type="predicted"/>
<reference evidence="3" key="1">
    <citation type="submission" date="2014-11" db="EMBL/GenBank/DDBJ databases">
        <authorList>
            <person name="Otto D Thomas"/>
            <person name="Naeem Raeece"/>
        </authorList>
    </citation>
    <scope>NUCLEOTIDE SEQUENCE</scope>
</reference>
<dbReference type="VEuPathDB" id="CryptoDB:Cvel_32721"/>
<feature type="signal peptide" evidence="2">
    <location>
        <begin position="1"/>
        <end position="24"/>
    </location>
</feature>
<organism evidence="3">
    <name type="scientific">Chromera velia CCMP2878</name>
    <dbReference type="NCBI Taxonomy" id="1169474"/>
    <lineage>
        <taxon>Eukaryota</taxon>
        <taxon>Sar</taxon>
        <taxon>Alveolata</taxon>
        <taxon>Colpodellida</taxon>
        <taxon>Chromeraceae</taxon>
        <taxon>Chromera</taxon>
    </lineage>
</organism>
<name>A0A0G4HWL8_9ALVE</name>
<feature type="compositionally biased region" description="Low complexity" evidence="1">
    <location>
        <begin position="500"/>
        <end position="514"/>
    </location>
</feature>
<accession>A0A0G4HWL8</accession>
<evidence type="ECO:0000313" key="3">
    <source>
        <dbReference type="EMBL" id="CEM48876.1"/>
    </source>
</evidence>
<keyword evidence="2" id="KW-0732">Signal</keyword>
<evidence type="ECO:0000256" key="1">
    <source>
        <dbReference type="SAM" id="MobiDB-lite"/>
    </source>
</evidence>
<feature type="chain" id="PRO_5005192460" evidence="2">
    <location>
        <begin position="25"/>
        <end position="539"/>
    </location>
</feature>
<protein>
    <submittedName>
        <fullName evidence="3">Uncharacterized protein</fullName>
    </submittedName>
</protein>